<dbReference type="GO" id="GO:0005829">
    <property type="term" value="C:cytosol"/>
    <property type="evidence" value="ECO:0007669"/>
    <property type="project" value="TreeGrafter"/>
</dbReference>
<dbReference type="InterPro" id="IPR036388">
    <property type="entry name" value="WH-like_DNA-bd_sf"/>
</dbReference>
<dbReference type="SMART" id="SM00419">
    <property type="entry name" value="HTH_CRP"/>
    <property type="match status" value="1"/>
</dbReference>
<dbReference type="FunFam" id="1.10.10.10:FF:000028">
    <property type="entry name" value="Fumarate/nitrate reduction transcriptional regulator Fnr"/>
    <property type="match status" value="1"/>
</dbReference>
<evidence type="ECO:0000313" key="6">
    <source>
        <dbReference type="Proteomes" id="UP000596827"/>
    </source>
</evidence>
<dbReference type="EMBL" id="JACORU010000005">
    <property type="protein sequence ID" value="MBC5765627.1"/>
    <property type="molecule type" value="Genomic_DNA"/>
</dbReference>
<dbReference type="PANTHER" id="PTHR24567:SF75">
    <property type="entry name" value="FUMARATE AND NITRATE REDUCTION REGULATORY PROTEIN"/>
    <property type="match status" value="1"/>
</dbReference>
<evidence type="ECO:0000256" key="2">
    <source>
        <dbReference type="ARBA" id="ARBA00023125"/>
    </source>
</evidence>
<dbReference type="PRINTS" id="PR00034">
    <property type="entry name" value="HTHCRP"/>
</dbReference>
<dbReference type="CDD" id="cd00092">
    <property type="entry name" value="HTH_CRP"/>
    <property type="match status" value="1"/>
</dbReference>
<dbReference type="PANTHER" id="PTHR24567">
    <property type="entry name" value="CRP FAMILY TRANSCRIPTIONAL REGULATORY PROTEIN"/>
    <property type="match status" value="1"/>
</dbReference>
<dbReference type="SUPFAM" id="SSF46785">
    <property type="entry name" value="Winged helix' DNA-binding domain"/>
    <property type="match status" value="1"/>
</dbReference>
<accession>A0A923M7E7</accession>
<keyword evidence="6" id="KW-1185">Reference proteome</keyword>
<dbReference type="InterPro" id="IPR000595">
    <property type="entry name" value="cNMP-bd_dom"/>
</dbReference>
<comment type="caution">
    <text evidence="5">The sequence shown here is derived from an EMBL/GenBank/DDBJ whole genome shotgun (WGS) entry which is preliminary data.</text>
</comment>
<evidence type="ECO:0000256" key="3">
    <source>
        <dbReference type="ARBA" id="ARBA00023163"/>
    </source>
</evidence>
<dbReference type="InterPro" id="IPR018490">
    <property type="entry name" value="cNMP-bd_dom_sf"/>
</dbReference>
<keyword evidence="2" id="KW-0238">DNA-binding</keyword>
<dbReference type="InterPro" id="IPR050397">
    <property type="entry name" value="Env_Response_Regulators"/>
</dbReference>
<sequence>MQAAAHTTPVQFVPRTAIAARGAAPLATNCSACHLKELCLPCGLPGEDVERLDQLRFARRRVKQGEALYQAGEKFGSIHAVRSGTFKTVLTLRDGRQQVTGFHMAGEMMGMDGLATGRHASAAEALEDCEVCVVPYAHLTQLAASNSSLQHVVGRLMSREIVREHSLMLLLGSMNAEERLAAFLVNISQRLQARGYSATEFHLRMMRSEIGSYLGLKLETVSRTFSLFQSMGLLAVDKKHVRILDMERLSSTIEARVH</sequence>
<dbReference type="InterPro" id="IPR036390">
    <property type="entry name" value="WH_DNA-bd_sf"/>
</dbReference>
<dbReference type="Gene3D" id="2.60.120.10">
    <property type="entry name" value="Jelly Rolls"/>
    <property type="match status" value="1"/>
</dbReference>
<dbReference type="SUPFAM" id="SSF51206">
    <property type="entry name" value="cAMP-binding domain-like"/>
    <property type="match status" value="1"/>
</dbReference>
<reference evidence="5" key="1">
    <citation type="submission" date="2020-08" db="EMBL/GenBank/DDBJ databases">
        <title>Ramlibacter sp. GTP1 16S ribosomal RNA gene genome sequencing and assembly.</title>
        <authorList>
            <person name="Kang M."/>
        </authorList>
    </citation>
    <scope>NUCLEOTIDE SEQUENCE</scope>
    <source>
        <strain evidence="5">GTP1</strain>
    </source>
</reference>
<dbReference type="GO" id="GO:0003677">
    <property type="term" value="F:DNA binding"/>
    <property type="evidence" value="ECO:0007669"/>
    <property type="project" value="UniProtKB-KW"/>
</dbReference>
<dbReference type="CDD" id="cd00038">
    <property type="entry name" value="CAP_ED"/>
    <property type="match status" value="1"/>
</dbReference>
<evidence type="ECO:0000313" key="5">
    <source>
        <dbReference type="EMBL" id="MBC5765627.1"/>
    </source>
</evidence>
<dbReference type="InterPro" id="IPR014710">
    <property type="entry name" value="RmlC-like_jellyroll"/>
</dbReference>
<gene>
    <name evidence="5" type="primary">fnr</name>
    <name evidence="5" type="ORF">H8R02_14260</name>
</gene>
<keyword evidence="3" id="KW-0804">Transcription</keyword>
<keyword evidence="1" id="KW-0805">Transcription regulation</keyword>
<dbReference type="AlphaFoldDB" id="A0A923M7E7"/>
<dbReference type="SMART" id="SM00100">
    <property type="entry name" value="cNMP"/>
    <property type="match status" value="1"/>
</dbReference>
<feature type="domain" description="HTH crp-type" evidence="4">
    <location>
        <begin position="174"/>
        <end position="247"/>
    </location>
</feature>
<evidence type="ECO:0000256" key="1">
    <source>
        <dbReference type="ARBA" id="ARBA00023015"/>
    </source>
</evidence>
<proteinExistence type="predicted"/>
<dbReference type="GO" id="GO:0003700">
    <property type="term" value="F:DNA-binding transcription factor activity"/>
    <property type="evidence" value="ECO:0007669"/>
    <property type="project" value="TreeGrafter"/>
</dbReference>
<dbReference type="Proteomes" id="UP000596827">
    <property type="component" value="Unassembled WGS sequence"/>
</dbReference>
<protein>
    <submittedName>
        <fullName evidence="5">Fumarate/nitrate reduction transcriptional regulator Fnr</fullName>
    </submittedName>
</protein>
<organism evidence="5 6">
    <name type="scientific">Ramlibacter albus</name>
    <dbReference type="NCBI Taxonomy" id="2079448"/>
    <lineage>
        <taxon>Bacteria</taxon>
        <taxon>Pseudomonadati</taxon>
        <taxon>Pseudomonadota</taxon>
        <taxon>Betaproteobacteria</taxon>
        <taxon>Burkholderiales</taxon>
        <taxon>Comamonadaceae</taxon>
        <taxon>Ramlibacter</taxon>
    </lineage>
</organism>
<dbReference type="Pfam" id="PF13545">
    <property type="entry name" value="HTH_Crp_2"/>
    <property type="match status" value="1"/>
</dbReference>
<dbReference type="RefSeq" id="WP_187082110.1">
    <property type="nucleotide sequence ID" value="NZ_JACORU010000005.1"/>
</dbReference>
<dbReference type="Pfam" id="PF00027">
    <property type="entry name" value="cNMP_binding"/>
    <property type="match status" value="1"/>
</dbReference>
<dbReference type="NCBIfam" id="NF008365">
    <property type="entry name" value="PRK11161.1"/>
    <property type="match status" value="1"/>
</dbReference>
<dbReference type="PROSITE" id="PS51063">
    <property type="entry name" value="HTH_CRP_2"/>
    <property type="match status" value="1"/>
</dbReference>
<dbReference type="Gene3D" id="1.10.10.10">
    <property type="entry name" value="Winged helix-like DNA-binding domain superfamily/Winged helix DNA-binding domain"/>
    <property type="match status" value="1"/>
</dbReference>
<name>A0A923M7E7_9BURK</name>
<evidence type="ECO:0000259" key="4">
    <source>
        <dbReference type="PROSITE" id="PS51063"/>
    </source>
</evidence>
<dbReference type="InterPro" id="IPR012318">
    <property type="entry name" value="HTH_CRP"/>
</dbReference>